<dbReference type="RefSeq" id="WP_191198935.1">
    <property type="nucleotide sequence ID" value="NZ_BAAAPA010000004.1"/>
</dbReference>
<feature type="chain" id="PRO_5045361704" description="Bacterial Ig-like domain-containing protein" evidence="6">
    <location>
        <begin position="31"/>
        <end position="657"/>
    </location>
</feature>
<dbReference type="InterPro" id="IPR059100">
    <property type="entry name" value="TSP3_bac"/>
</dbReference>
<dbReference type="InterPro" id="IPR035088">
    <property type="entry name" value="PA_Ca-bd"/>
</dbReference>
<evidence type="ECO:0000256" key="4">
    <source>
        <dbReference type="ARBA" id="ARBA00022837"/>
    </source>
</evidence>
<dbReference type="PANTHER" id="PTHR37467:SF1">
    <property type="entry name" value="EXPORTED CALCIUM-BINDING GLYCOPROTEIN"/>
    <property type="match status" value="1"/>
</dbReference>
<feature type="domain" description="Protective antigen Ca-binding" evidence="7">
    <location>
        <begin position="548"/>
        <end position="617"/>
    </location>
</feature>
<evidence type="ECO:0000256" key="6">
    <source>
        <dbReference type="SAM" id="SignalP"/>
    </source>
</evidence>
<feature type="signal peptide" evidence="6">
    <location>
        <begin position="1"/>
        <end position="30"/>
    </location>
</feature>
<evidence type="ECO:0000256" key="3">
    <source>
        <dbReference type="ARBA" id="ARBA00022729"/>
    </source>
</evidence>
<feature type="compositionally biased region" description="Basic and acidic residues" evidence="5">
    <location>
        <begin position="587"/>
        <end position="602"/>
    </location>
</feature>
<evidence type="ECO:0000259" key="8">
    <source>
        <dbReference type="Pfam" id="PF19077"/>
    </source>
</evidence>
<feature type="compositionally biased region" description="Low complexity" evidence="5">
    <location>
        <begin position="75"/>
        <end position="92"/>
    </location>
</feature>
<keyword evidence="3 6" id="KW-0732">Signal</keyword>
<evidence type="ECO:0000256" key="2">
    <source>
        <dbReference type="ARBA" id="ARBA00022525"/>
    </source>
</evidence>
<feature type="domain" description="Bacterial Ig-like" evidence="8">
    <location>
        <begin position="373"/>
        <end position="445"/>
    </location>
</feature>
<feature type="compositionally biased region" description="Polar residues" evidence="5">
    <location>
        <begin position="466"/>
        <end position="482"/>
    </location>
</feature>
<feature type="compositionally biased region" description="Basic and acidic residues" evidence="5">
    <location>
        <begin position="613"/>
        <end position="626"/>
    </location>
</feature>
<keyword evidence="2" id="KW-0964">Secreted</keyword>
<evidence type="ECO:0000256" key="1">
    <source>
        <dbReference type="ARBA" id="ARBA00004613"/>
    </source>
</evidence>
<dbReference type="Pfam" id="PF19077">
    <property type="entry name" value="Big_13"/>
    <property type="match status" value="1"/>
</dbReference>
<proteinExistence type="predicted"/>
<feature type="region of interest" description="Disordered" evidence="5">
    <location>
        <begin position="447"/>
        <end position="517"/>
    </location>
</feature>
<sequence>MYTHIRNRSGNRFTIAAAALAVVVPGSVLGATQAPAAAAPVPATYSADSHADIVTVGASILGNSLATLAVGHSRSTVSSSSSGTGTTSASSANLDATLGGTPVPVDAQTAQAGPGAGVDDPTSRTLVAVPAAPVATIGALTGDVQAAWGGANACVGAVGGMRTLSSSSTSLAGVTLASVPPLGAVAQVDASDTSTATYLVDDDTAGSDVVTRATTRVGDVHLFGNQVRIRVTNPVQLEARSDGTTATAGYVSDPTIVATVAGTDIAVPLNGTPVDIGLPSNPLLNATIRAFRPTSTVTGASANATLDALFRVDVEVLNAVPGLPDVADVSLAVAPSSVSASAPAGGVDCGPTASPGAPNAPTITSPAPGARLTDTTPAVSGTGLPGATVTVAEGGAVLCRATVTQAGTWSCSPATALPTGPHTVTATQTDGAGNTSASASVTFSIVAGGSVPGPVPGPDDPDGDGLTNTQEAAQGTDPNNPDTDGDGLTDGAEVNVHGTDPTKKDTDRDGLTDGQEVNGVKIRHQFQICGQKKIRSSITVKTNPLRSDTDRDGIKDGKEVKGYKIKQKVRIPKGKTIRIGLVRSNPTKKDTDRDGLKDKVELKGTANKKFKKAKTDPSRCDTDRGGVSDGAEVKAGSNPADIKSTPRNPRARSEATG</sequence>
<dbReference type="Pfam" id="PF03495">
    <property type="entry name" value="Binary_toxB"/>
    <property type="match status" value="1"/>
</dbReference>
<feature type="compositionally biased region" description="Basic and acidic residues" evidence="5">
    <location>
        <begin position="500"/>
        <end position="511"/>
    </location>
</feature>
<dbReference type="InterPro" id="IPR013783">
    <property type="entry name" value="Ig-like_fold"/>
</dbReference>
<organism evidence="9 10">
    <name type="scientific">Nocardioides hwasunensis</name>
    <dbReference type="NCBI Taxonomy" id="397258"/>
    <lineage>
        <taxon>Bacteria</taxon>
        <taxon>Bacillati</taxon>
        <taxon>Actinomycetota</taxon>
        <taxon>Actinomycetes</taxon>
        <taxon>Propionibacteriales</taxon>
        <taxon>Nocardioidaceae</taxon>
        <taxon>Nocardioides</taxon>
    </lineage>
</organism>
<evidence type="ECO:0000313" key="9">
    <source>
        <dbReference type="EMBL" id="MBD3914607.1"/>
    </source>
</evidence>
<evidence type="ECO:0000256" key="5">
    <source>
        <dbReference type="SAM" id="MobiDB-lite"/>
    </source>
</evidence>
<dbReference type="InterPro" id="IPR044016">
    <property type="entry name" value="Big_13"/>
</dbReference>
<evidence type="ECO:0000313" key="10">
    <source>
        <dbReference type="Proteomes" id="UP000649289"/>
    </source>
</evidence>
<accession>A0ABR8MES7</accession>
<feature type="region of interest" description="Disordered" evidence="5">
    <location>
        <begin position="75"/>
        <end position="121"/>
    </location>
</feature>
<comment type="caution">
    <text evidence="9">The sequence shown here is derived from an EMBL/GenBank/DDBJ whole genome shotgun (WGS) entry which is preliminary data.</text>
</comment>
<dbReference type="Proteomes" id="UP000649289">
    <property type="component" value="Unassembled WGS sequence"/>
</dbReference>
<keyword evidence="4" id="KW-0106">Calcium</keyword>
<feature type="region of interest" description="Disordered" evidence="5">
    <location>
        <begin position="581"/>
        <end position="657"/>
    </location>
</feature>
<dbReference type="Gene3D" id="3.90.182.10">
    <property type="entry name" value="Toxin - Anthrax Protective Antigen,domain 1"/>
    <property type="match status" value="1"/>
</dbReference>
<gene>
    <name evidence="9" type="ORF">IEZ25_08270</name>
</gene>
<dbReference type="EMBL" id="JACXYY010000003">
    <property type="protein sequence ID" value="MBD3914607.1"/>
    <property type="molecule type" value="Genomic_DNA"/>
</dbReference>
<keyword evidence="10" id="KW-1185">Reference proteome</keyword>
<feature type="region of interest" description="Disordered" evidence="5">
    <location>
        <begin position="342"/>
        <end position="382"/>
    </location>
</feature>
<evidence type="ECO:0000259" key="7">
    <source>
        <dbReference type="Pfam" id="PF03495"/>
    </source>
</evidence>
<dbReference type="Gene3D" id="2.60.40.10">
    <property type="entry name" value="Immunoglobulins"/>
    <property type="match status" value="1"/>
</dbReference>
<dbReference type="InterPro" id="IPR053180">
    <property type="entry name" value="Ca-binding_acidic-repeat"/>
</dbReference>
<comment type="subcellular location">
    <subcellularLocation>
        <location evidence="1">Secreted</location>
    </subcellularLocation>
</comment>
<protein>
    <recommendedName>
        <fullName evidence="11">Bacterial Ig-like domain-containing protein</fullName>
    </recommendedName>
</protein>
<name>A0ABR8MES7_9ACTN</name>
<evidence type="ECO:0008006" key="11">
    <source>
        <dbReference type="Google" id="ProtNLM"/>
    </source>
</evidence>
<dbReference type="PANTHER" id="PTHR37467">
    <property type="entry name" value="EXPORTED CALCIUM-BINDING GLYCOPROTEIN-RELATED"/>
    <property type="match status" value="1"/>
</dbReference>
<reference evidence="9 10" key="1">
    <citation type="submission" date="2020-09" db="EMBL/GenBank/DDBJ databases">
        <title>novel species in genus Nocardioides.</title>
        <authorList>
            <person name="Zhang G."/>
        </authorList>
    </citation>
    <scope>NUCLEOTIDE SEQUENCE [LARGE SCALE GENOMIC DNA]</scope>
    <source>
        <strain evidence="9 10">19197</strain>
    </source>
</reference>
<dbReference type="Pfam" id="PF18884">
    <property type="entry name" value="TSP3_bac"/>
    <property type="match status" value="4"/>
</dbReference>